<feature type="domain" description="O-methyltransferase C-terminal" evidence="4">
    <location>
        <begin position="133"/>
        <end position="315"/>
    </location>
</feature>
<dbReference type="CDD" id="cd02440">
    <property type="entry name" value="AdoMet_MTases"/>
    <property type="match status" value="1"/>
</dbReference>
<dbReference type="Proteomes" id="UP000609531">
    <property type="component" value="Unassembled WGS sequence"/>
</dbReference>
<reference evidence="6" key="1">
    <citation type="submission" date="2020-12" db="EMBL/GenBank/DDBJ databases">
        <title>Bacterial taxonomy.</title>
        <authorList>
            <person name="Pan X."/>
        </authorList>
    </citation>
    <scope>NUCLEOTIDE SEQUENCE</scope>
    <source>
        <strain evidence="6">B2012</strain>
    </source>
</reference>
<dbReference type="GO" id="GO:0008171">
    <property type="term" value="F:O-methyltransferase activity"/>
    <property type="evidence" value="ECO:0007669"/>
    <property type="project" value="InterPro"/>
</dbReference>
<dbReference type="InterPro" id="IPR016461">
    <property type="entry name" value="COMT-like"/>
</dbReference>
<keyword evidence="2" id="KW-0808">Transferase</keyword>
<evidence type="ECO:0000259" key="5">
    <source>
        <dbReference type="Pfam" id="PF08100"/>
    </source>
</evidence>
<dbReference type="InterPro" id="IPR012967">
    <property type="entry name" value="COMT_dimerisation"/>
</dbReference>
<evidence type="ECO:0000256" key="1">
    <source>
        <dbReference type="ARBA" id="ARBA00022603"/>
    </source>
</evidence>
<gene>
    <name evidence="6" type="ORF">JCR33_12435</name>
</gene>
<keyword evidence="3" id="KW-0949">S-adenosyl-L-methionine</keyword>
<dbReference type="PANTHER" id="PTHR43712">
    <property type="entry name" value="PUTATIVE (AFU_ORTHOLOGUE AFUA_4G14580)-RELATED"/>
    <property type="match status" value="1"/>
</dbReference>
<dbReference type="Pfam" id="PF08100">
    <property type="entry name" value="Dimerisation"/>
    <property type="match status" value="1"/>
</dbReference>
<keyword evidence="7" id="KW-1185">Reference proteome</keyword>
<dbReference type="GO" id="GO:0032259">
    <property type="term" value="P:methylation"/>
    <property type="evidence" value="ECO:0007669"/>
    <property type="project" value="UniProtKB-KW"/>
</dbReference>
<dbReference type="Gene3D" id="3.40.50.150">
    <property type="entry name" value="Vaccinia Virus protein VP39"/>
    <property type="match status" value="1"/>
</dbReference>
<organism evidence="6 7">
    <name type="scientific">Acuticoccus mangrovi</name>
    <dbReference type="NCBI Taxonomy" id="2796142"/>
    <lineage>
        <taxon>Bacteria</taxon>
        <taxon>Pseudomonadati</taxon>
        <taxon>Pseudomonadota</taxon>
        <taxon>Alphaproteobacteria</taxon>
        <taxon>Hyphomicrobiales</taxon>
        <taxon>Amorphaceae</taxon>
        <taxon>Acuticoccus</taxon>
    </lineage>
</organism>
<evidence type="ECO:0000256" key="3">
    <source>
        <dbReference type="ARBA" id="ARBA00022691"/>
    </source>
</evidence>
<dbReference type="RefSeq" id="WP_198882404.1">
    <property type="nucleotide sequence ID" value="NZ_JAEKJA010000009.1"/>
</dbReference>
<evidence type="ECO:0000256" key="2">
    <source>
        <dbReference type="ARBA" id="ARBA00022679"/>
    </source>
</evidence>
<dbReference type="GO" id="GO:0046983">
    <property type="term" value="F:protein dimerization activity"/>
    <property type="evidence" value="ECO:0007669"/>
    <property type="project" value="InterPro"/>
</dbReference>
<sequence length="337" mass="36223">MALATKADEISEIAFGFMGSKALFAALQLEVFSHLSKGPQTAAEVAEAAGVHEDRMLTLLTALAGLGLVASEDGKWVNAPASDAFLVKGAKYDFGDYLRLQVGRQMYGLLDQIEGALTNDLPEEATASYADWFSDPKEARLYSESQHAGSLGPARQLVKGLDLSKAKTMLDVGGGTGAFAITLCKAFPNLTATIVEFPNVAAIGREYVGKAGLSDRIKYVEGDGREDIWPKNQDVLLMSYLFSGIPGDAHEPLIARAFDHLAPGGRYLIHDFIVDADRTGPKLAALWQLQHTAFTPEARSLDTAWLADALERAGFENVSVDTMIPEMTMLAQATKPA</sequence>
<dbReference type="EMBL" id="JAEKJA010000009">
    <property type="protein sequence ID" value="MBJ3776505.1"/>
    <property type="molecule type" value="Genomic_DNA"/>
</dbReference>
<accession>A0A934IR29</accession>
<keyword evidence="1 6" id="KW-0489">Methyltransferase</keyword>
<evidence type="ECO:0000313" key="6">
    <source>
        <dbReference type="EMBL" id="MBJ3776505.1"/>
    </source>
</evidence>
<dbReference type="PIRSF" id="PIRSF005739">
    <property type="entry name" value="O-mtase"/>
    <property type="match status" value="1"/>
</dbReference>
<dbReference type="InterPro" id="IPR029063">
    <property type="entry name" value="SAM-dependent_MTases_sf"/>
</dbReference>
<dbReference type="PROSITE" id="PS51683">
    <property type="entry name" value="SAM_OMT_II"/>
    <property type="match status" value="1"/>
</dbReference>
<evidence type="ECO:0000259" key="4">
    <source>
        <dbReference type="Pfam" id="PF00891"/>
    </source>
</evidence>
<proteinExistence type="predicted"/>
<dbReference type="InterPro" id="IPR036390">
    <property type="entry name" value="WH_DNA-bd_sf"/>
</dbReference>
<evidence type="ECO:0000313" key="7">
    <source>
        <dbReference type="Proteomes" id="UP000609531"/>
    </source>
</evidence>
<feature type="domain" description="O-methyltransferase dimerisation" evidence="5">
    <location>
        <begin position="12"/>
        <end position="87"/>
    </location>
</feature>
<dbReference type="Pfam" id="PF00891">
    <property type="entry name" value="Methyltransf_2"/>
    <property type="match status" value="1"/>
</dbReference>
<name>A0A934IR29_9HYPH</name>
<dbReference type="AlphaFoldDB" id="A0A934IR29"/>
<dbReference type="SUPFAM" id="SSF46785">
    <property type="entry name" value="Winged helix' DNA-binding domain"/>
    <property type="match status" value="1"/>
</dbReference>
<dbReference type="PANTHER" id="PTHR43712:SF2">
    <property type="entry name" value="O-METHYLTRANSFERASE CICE"/>
    <property type="match status" value="1"/>
</dbReference>
<dbReference type="InterPro" id="IPR001077">
    <property type="entry name" value="COMT_C"/>
</dbReference>
<dbReference type="Gene3D" id="1.10.10.10">
    <property type="entry name" value="Winged helix-like DNA-binding domain superfamily/Winged helix DNA-binding domain"/>
    <property type="match status" value="1"/>
</dbReference>
<protein>
    <submittedName>
        <fullName evidence="6">Methyltransferase domain-containing protein</fullName>
    </submittedName>
</protein>
<comment type="caution">
    <text evidence="6">The sequence shown here is derived from an EMBL/GenBank/DDBJ whole genome shotgun (WGS) entry which is preliminary data.</text>
</comment>
<dbReference type="SUPFAM" id="SSF53335">
    <property type="entry name" value="S-adenosyl-L-methionine-dependent methyltransferases"/>
    <property type="match status" value="1"/>
</dbReference>
<dbReference type="InterPro" id="IPR036388">
    <property type="entry name" value="WH-like_DNA-bd_sf"/>
</dbReference>